<protein>
    <submittedName>
        <fullName evidence="2">Uncharacterized protein</fullName>
    </submittedName>
</protein>
<organism evidence="2 3">
    <name type="scientific">Leptospira santarosai serovar Arenal str. MAVJ 401</name>
    <dbReference type="NCBI Taxonomy" id="1049976"/>
    <lineage>
        <taxon>Bacteria</taxon>
        <taxon>Pseudomonadati</taxon>
        <taxon>Spirochaetota</taxon>
        <taxon>Spirochaetia</taxon>
        <taxon>Leptospirales</taxon>
        <taxon>Leptospiraceae</taxon>
        <taxon>Leptospira</taxon>
    </lineage>
</organism>
<gene>
    <name evidence="2" type="ORF">LEP1GSC063_4292</name>
</gene>
<sequence>MSDGSEGETSPQCHGHFSLEYLSPEFRPPPTTEIRSFFRTPEKD</sequence>
<evidence type="ECO:0000256" key="1">
    <source>
        <dbReference type="SAM" id="MobiDB-lite"/>
    </source>
</evidence>
<evidence type="ECO:0000313" key="3">
    <source>
        <dbReference type="Proteomes" id="UP000012106"/>
    </source>
</evidence>
<dbReference type="EMBL" id="AHMU02000007">
    <property type="protein sequence ID" value="EMN23563.1"/>
    <property type="molecule type" value="Genomic_DNA"/>
</dbReference>
<reference evidence="2 3" key="1">
    <citation type="submission" date="2013-01" db="EMBL/GenBank/DDBJ databases">
        <authorList>
            <person name="Harkins D.M."/>
            <person name="Durkin A.S."/>
            <person name="Brinkac L.M."/>
            <person name="Haft D.H."/>
            <person name="Selengut J.D."/>
            <person name="Sanka R."/>
            <person name="DePew J."/>
            <person name="Purushe J."/>
            <person name="Hartskeerl R.A."/>
            <person name="Ahmed A."/>
            <person name="van der Linden H."/>
            <person name="Goris M.G.A."/>
            <person name="Vinetz J.M."/>
            <person name="Sutton G.G."/>
            <person name="Nierman W.C."/>
            <person name="Fouts D.E."/>
        </authorList>
    </citation>
    <scope>NUCLEOTIDE SEQUENCE [LARGE SCALE GENOMIC DNA]</scope>
    <source>
        <strain evidence="2 3">MAVJ 401</strain>
    </source>
</reference>
<accession>M6JVI8</accession>
<proteinExistence type="predicted"/>
<name>M6JVI8_9LEPT</name>
<evidence type="ECO:0000313" key="2">
    <source>
        <dbReference type="EMBL" id="EMN23563.1"/>
    </source>
</evidence>
<dbReference type="AlphaFoldDB" id="M6JVI8"/>
<comment type="caution">
    <text evidence="2">The sequence shown here is derived from an EMBL/GenBank/DDBJ whole genome shotgun (WGS) entry which is preliminary data.</text>
</comment>
<feature type="region of interest" description="Disordered" evidence="1">
    <location>
        <begin position="1"/>
        <end position="44"/>
    </location>
</feature>
<dbReference type="Proteomes" id="UP000012106">
    <property type="component" value="Unassembled WGS sequence"/>
</dbReference>